<feature type="modified residue" description="4-aspartylphosphate" evidence="3">
    <location>
        <position position="53"/>
    </location>
</feature>
<feature type="domain" description="GGDEF" evidence="5">
    <location>
        <begin position="322"/>
        <end position="457"/>
    </location>
</feature>
<dbReference type="Proteomes" id="UP001596237">
    <property type="component" value="Unassembled WGS sequence"/>
</dbReference>
<protein>
    <recommendedName>
        <fullName evidence="1">diguanylate cyclase</fullName>
        <ecNumber evidence="1">2.7.7.65</ecNumber>
    </recommendedName>
</protein>
<keyword evidence="3" id="KW-0597">Phosphoprotein</keyword>
<dbReference type="EMBL" id="JBHSTT010000009">
    <property type="protein sequence ID" value="MFC6388328.1"/>
    <property type="molecule type" value="Genomic_DNA"/>
</dbReference>
<reference evidence="7" key="1">
    <citation type="journal article" date="2019" name="Int. J. Syst. Evol. Microbiol.">
        <title>The Global Catalogue of Microorganisms (GCM) 10K type strain sequencing project: providing services to taxonomists for standard genome sequencing and annotation.</title>
        <authorList>
            <consortium name="The Broad Institute Genomics Platform"/>
            <consortium name="The Broad Institute Genome Sequencing Center for Infectious Disease"/>
            <person name="Wu L."/>
            <person name="Ma J."/>
        </authorList>
    </citation>
    <scope>NUCLEOTIDE SEQUENCE [LARGE SCALE GENOMIC DNA]</scope>
    <source>
        <strain evidence="7">CCUG 36916</strain>
    </source>
</reference>
<dbReference type="RefSeq" id="WP_192283201.1">
    <property type="nucleotide sequence ID" value="NZ_JBHSTT010000009.1"/>
</dbReference>
<dbReference type="NCBIfam" id="TIGR00254">
    <property type="entry name" value="GGDEF"/>
    <property type="match status" value="1"/>
</dbReference>
<evidence type="ECO:0000259" key="4">
    <source>
        <dbReference type="PROSITE" id="PS50110"/>
    </source>
</evidence>
<dbReference type="InterPro" id="IPR043128">
    <property type="entry name" value="Rev_trsase/Diguanyl_cyclase"/>
</dbReference>
<dbReference type="Gene3D" id="3.40.50.2300">
    <property type="match status" value="2"/>
</dbReference>
<keyword evidence="7" id="KW-1185">Reference proteome</keyword>
<dbReference type="SUPFAM" id="SSF52172">
    <property type="entry name" value="CheY-like"/>
    <property type="match status" value="2"/>
</dbReference>
<evidence type="ECO:0000313" key="6">
    <source>
        <dbReference type="EMBL" id="MFC6388328.1"/>
    </source>
</evidence>
<dbReference type="Gene3D" id="3.30.70.270">
    <property type="match status" value="1"/>
</dbReference>
<dbReference type="Pfam" id="PF00072">
    <property type="entry name" value="Response_reg"/>
    <property type="match status" value="2"/>
</dbReference>
<organism evidence="6 7">
    <name type="scientific">Methylorubrum zatmanii</name>
    <dbReference type="NCBI Taxonomy" id="29429"/>
    <lineage>
        <taxon>Bacteria</taxon>
        <taxon>Pseudomonadati</taxon>
        <taxon>Pseudomonadota</taxon>
        <taxon>Alphaproteobacteria</taxon>
        <taxon>Hyphomicrobiales</taxon>
        <taxon>Methylobacteriaceae</taxon>
        <taxon>Methylorubrum</taxon>
    </lineage>
</organism>
<dbReference type="EC" id="2.7.7.65" evidence="1"/>
<dbReference type="NCBIfam" id="NF007135">
    <property type="entry name" value="PRK09581.1"/>
    <property type="match status" value="1"/>
</dbReference>
<evidence type="ECO:0000256" key="1">
    <source>
        <dbReference type="ARBA" id="ARBA00012528"/>
    </source>
</evidence>
<evidence type="ECO:0000313" key="7">
    <source>
        <dbReference type="Proteomes" id="UP001596237"/>
    </source>
</evidence>
<proteinExistence type="predicted"/>
<dbReference type="PROSITE" id="PS50887">
    <property type="entry name" value="GGDEF"/>
    <property type="match status" value="1"/>
</dbReference>
<name>A0ABW1WIC8_9HYPH</name>
<comment type="caution">
    <text evidence="3">Lacks conserved residue(s) required for the propagation of feature annotation.</text>
</comment>
<comment type="catalytic activity">
    <reaction evidence="2">
        <text>2 GTP = 3',3'-c-di-GMP + 2 diphosphate</text>
        <dbReference type="Rhea" id="RHEA:24898"/>
        <dbReference type="ChEBI" id="CHEBI:33019"/>
        <dbReference type="ChEBI" id="CHEBI:37565"/>
        <dbReference type="ChEBI" id="CHEBI:58805"/>
        <dbReference type="EC" id="2.7.7.65"/>
    </reaction>
</comment>
<accession>A0ABW1WIC8</accession>
<sequence>MSARVLVVDDLHHNVRLLETKLSLEYFDVAVAMNGPDALAICERGACDLVLLDVMMPGMDGFEVCQRLKSNPDTAHLPVVIVTALDQPADRLRGLDPGADDFLTKPIDDTALMTRVRSLLRLKAVTDELRSCALAARKIGGPDPLALAAADTGEGARILLVEDRPSAIDRIGTALAQKHTVTVETDPHRALVRAPEGEFDLAIVSLDLDGHDGLRLCSQLRSLERTRNMALIMIGETHEKARITRGLDFGVNDYLLRPIDRNELIARVRTQVRRRRFSETLRRALQTSMELAITDDLTGLHNRRYLDRNMGAIFGEAALQQKGLACLLLDIDRFKSINDTYGHEAGDEVLRAFAERIRQYVRPVDILARYGGEEIVMVVPGVELPDARAIAERIRERIEASPFAVRGGTLDIGVTVSVGVSVRRPTDSGPADILKRADDALYRAKSSGRNRVEAAAA</sequence>
<dbReference type="SUPFAM" id="SSF55073">
    <property type="entry name" value="Nucleotide cyclase"/>
    <property type="match status" value="1"/>
</dbReference>
<evidence type="ECO:0000256" key="2">
    <source>
        <dbReference type="ARBA" id="ARBA00034247"/>
    </source>
</evidence>
<dbReference type="InterPro" id="IPR050469">
    <property type="entry name" value="Diguanylate_Cyclase"/>
</dbReference>
<dbReference type="SMART" id="SM00267">
    <property type="entry name" value="GGDEF"/>
    <property type="match status" value="1"/>
</dbReference>
<dbReference type="InterPro" id="IPR001789">
    <property type="entry name" value="Sig_transdc_resp-reg_receiver"/>
</dbReference>
<dbReference type="InterPro" id="IPR000160">
    <property type="entry name" value="GGDEF_dom"/>
</dbReference>
<feature type="domain" description="Response regulatory" evidence="4">
    <location>
        <begin position="157"/>
        <end position="272"/>
    </location>
</feature>
<evidence type="ECO:0000256" key="3">
    <source>
        <dbReference type="PROSITE-ProRule" id="PRU00169"/>
    </source>
</evidence>
<dbReference type="CDD" id="cd01949">
    <property type="entry name" value="GGDEF"/>
    <property type="match status" value="1"/>
</dbReference>
<gene>
    <name evidence="6" type="ORF">ACFQDP_02995</name>
</gene>
<dbReference type="PROSITE" id="PS50110">
    <property type="entry name" value="RESPONSE_REGULATORY"/>
    <property type="match status" value="2"/>
</dbReference>
<dbReference type="InterPro" id="IPR029787">
    <property type="entry name" value="Nucleotide_cyclase"/>
</dbReference>
<dbReference type="SMART" id="SM00448">
    <property type="entry name" value="REC"/>
    <property type="match status" value="2"/>
</dbReference>
<comment type="caution">
    <text evidence="6">The sequence shown here is derived from an EMBL/GenBank/DDBJ whole genome shotgun (WGS) entry which is preliminary data.</text>
</comment>
<dbReference type="Pfam" id="PF00990">
    <property type="entry name" value="GGDEF"/>
    <property type="match status" value="1"/>
</dbReference>
<feature type="domain" description="Response regulatory" evidence="4">
    <location>
        <begin position="4"/>
        <end position="120"/>
    </location>
</feature>
<dbReference type="PANTHER" id="PTHR45138">
    <property type="entry name" value="REGULATORY COMPONENTS OF SENSORY TRANSDUCTION SYSTEM"/>
    <property type="match status" value="1"/>
</dbReference>
<dbReference type="PANTHER" id="PTHR45138:SF9">
    <property type="entry name" value="DIGUANYLATE CYCLASE DGCM-RELATED"/>
    <property type="match status" value="1"/>
</dbReference>
<dbReference type="InterPro" id="IPR011006">
    <property type="entry name" value="CheY-like_superfamily"/>
</dbReference>
<evidence type="ECO:0000259" key="5">
    <source>
        <dbReference type="PROSITE" id="PS50887"/>
    </source>
</evidence>
<dbReference type="CDD" id="cd17538">
    <property type="entry name" value="REC_D1_PleD-like"/>
    <property type="match status" value="1"/>
</dbReference>